<organism evidence="1 2">
    <name type="scientific">Apiospora rasikravindrae</name>
    <dbReference type="NCBI Taxonomy" id="990691"/>
    <lineage>
        <taxon>Eukaryota</taxon>
        <taxon>Fungi</taxon>
        <taxon>Dikarya</taxon>
        <taxon>Ascomycota</taxon>
        <taxon>Pezizomycotina</taxon>
        <taxon>Sordariomycetes</taxon>
        <taxon>Xylariomycetidae</taxon>
        <taxon>Amphisphaeriales</taxon>
        <taxon>Apiosporaceae</taxon>
        <taxon>Apiospora</taxon>
    </lineage>
</organism>
<dbReference type="Proteomes" id="UP001444661">
    <property type="component" value="Unassembled WGS sequence"/>
</dbReference>
<keyword evidence="2" id="KW-1185">Reference proteome</keyword>
<comment type="caution">
    <text evidence="1">The sequence shown here is derived from an EMBL/GenBank/DDBJ whole genome shotgun (WGS) entry which is preliminary data.</text>
</comment>
<dbReference type="EMBL" id="JAQQWK010000001">
    <property type="protein sequence ID" value="KAK8055203.1"/>
    <property type="molecule type" value="Genomic_DNA"/>
</dbReference>
<evidence type="ECO:0000313" key="1">
    <source>
        <dbReference type="EMBL" id="KAK8055203.1"/>
    </source>
</evidence>
<name>A0ABR1UBA2_9PEZI</name>
<reference evidence="1 2" key="1">
    <citation type="submission" date="2023-01" db="EMBL/GenBank/DDBJ databases">
        <title>Analysis of 21 Apiospora genomes using comparative genomics revels a genus with tremendous synthesis potential of carbohydrate active enzymes and secondary metabolites.</title>
        <authorList>
            <person name="Sorensen T."/>
        </authorList>
    </citation>
    <scope>NUCLEOTIDE SEQUENCE [LARGE SCALE GENOMIC DNA]</scope>
    <source>
        <strain evidence="1 2">CBS 33761</strain>
    </source>
</reference>
<sequence length="60" mass="6938">MDAHYATGCYRERGYPLGPPLTTDVVRVAHRATRAPFRLDFFLFFFSIRQDHVQITPGQP</sequence>
<gene>
    <name evidence="1" type="ORF">PG993_000430</name>
</gene>
<proteinExistence type="predicted"/>
<protein>
    <submittedName>
        <fullName evidence="1">Uncharacterized protein</fullName>
    </submittedName>
</protein>
<evidence type="ECO:0000313" key="2">
    <source>
        <dbReference type="Proteomes" id="UP001444661"/>
    </source>
</evidence>
<accession>A0ABR1UBA2</accession>